<name>A0A212KC71_9BACT</name>
<dbReference type="Gene3D" id="3.40.50.880">
    <property type="match status" value="1"/>
</dbReference>
<evidence type="ECO:0000259" key="4">
    <source>
        <dbReference type="Pfam" id="PF01965"/>
    </source>
</evidence>
<keyword evidence="2" id="KW-0456">Lyase</keyword>
<dbReference type="GO" id="GO:0019172">
    <property type="term" value="F:glyoxalase III activity"/>
    <property type="evidence" value="ECO:0007669"/>
    <property type="project" value="TreeGrafter"/>
</dbReference>
<dbReference type="InterPro" id="IPR050325">
    <property type="entry name" value="Prot/Nucl_acid_deglycase"/>
</dbReference>
<dbReference type="PANTHER" id="PTHR48094">
    <property type="entry name" value="PROTEIN/NUCLEIC ACID DEGLYCASE DJ-1-RELATED"/>
    <property type="match status" value="1"/>
</dbReference>
<reference evidence="5" key="1">
    <citation type="submission" date="2016-04" db="EMBL/GenBank/DDBJ databases">
        <authorList>
            <person name="Evans L.H."/>
            <person name="Alamgir A."/>
            <person name="Owens N."/>
            <person name="Weber N.D."/>
            <person name="Virtaneva K."/>
            <person name="Barbian K."/>
            <person name="Babar A."/>
            <person name="Rosenke K."/>
        </authorList>
    </citation>
    <scope>NUCLEOTIDE SEQUENCE</scope>
    <source>
        <strain evidence="5">92-2</strain>
    </source>
</reference>
<dbReference type="RefSeq" id="WP_296966693.1">
    <property type="nucleotide sequence ID" value="NZ_UPYQ01000002.1"/>
</dbReference>
<keyword evidence="1" id="KW-0346">Stress response</keyword>
<dbReference type="AlphaFoldDB" id="A0A212KC71"/>
<dbReference type="EMBL" id="FLUP01000001">
    <property type="protein sequence ID" value="SBW09319.1"/>
    <property type="molecule type" value="Genomic_DNA"/>
</dbReference>
<dbReference type="CDD" id="cd03141">
    <property type="entry name" value="GATase1_Hsp31_like"/>
    <property type="match status" value="1"/>
</dbReference>
<protein>
    <submittedName>
        <fullName evidence="5">ThiJ/PfpI domain protein</fullName>
    </submittedName>
</protein>
<proteinExistence type="inferred from homology"/>
<gene>
    <name evidence="5" type="ORF">KM92DES2_12675</name>
</gene>
<dbReference type="Pfam" id="PF01965">
    <property type="entry name" value="DJ-1_PfpI"/>
    <property type="match status" value="1"/>
</dbReference>
<dbReference type="GO" id="GO:0019243">
    <property type="term" value="P:methylglyoxal catabolic process to D-lactate via S-lactoyl-glutathione"/>
    <property type="evidence" value="ECO:0007669"/>
    <property type="project" value="TreeGrafter"/>
</dbReference>
<dbReference type="SUPFAM" id="SSF52317">
    <property type="entry name" value="Class I glutamine amidotransferase-like"/>
    <property type="match status" value="1"/>
</dbReference>
<dbReference type="InterPro" id="IPR002818">
    <property type="entry name" value="DJ-1/PfpI"/>
</dbReference>
<evidence type="ECO:0000256" key="3">
    <source>
        <dbReference type="ARBA" id="ARBA00038493"/>
    </source>
</evidence>
<comment type="similarity">
    <text evidence="3">Belongs to the peptidase C56 family. HSP31-like subfamily.</text>
</comment>
<feature type="domain" description="DJ-1/PfpI" evidence="4">
    <location>
        <begin position="52"/>
        <end position="242"/>
    </location>
</feature>
<dbReference type="PANTHER" id="PTHR48094:SF11">
    <property type="entry name" value="GLUTATHIONE-INDEPENDENT GLYOXALASE HSP31-RELATED"/>
    <property type="match status" value="1"/>
</dbReference>
<evidence type="ECO:0000313" key="5">
    <source>
        <dbReference type="EMBL" id="SBW09319.1"/>
    </source>
</evidence>
<evidence type="ECO:0000256" key="2">
    <source>
        <dbReference type="ARBA" id="ARBA00023239"/>
    </source>
</evidence>
<sequence>MLGALPAKICGIPNHTTHTTASILMNAQKKILMVTTSADALTNGRKTGVWLEEIAVPYIALAKAGLSITVASPKGGAVPVDPHSLDDASVAKWPDILELLKNSAQLKDIQAEGFDAIFLPGGHGTMMDFATDAELKRLLNDFAKADKIIAAVCHGPAGLVGAKKPDGSPLVAGKTITAFTDDEEIAMQLEKAVPFMLETTLRSEGANFVVGPMWAPHVEVDGKLITGQNPASSEPIAQAVLERLR</sequence>
<dbReference type="GO" id="GO:0005737">
    <property type="term" value="C:cytoplasm"/>
    <property type="evidence" value="ECO:0007669"/>
    <property type="project" value="TreeGrafter"/>
</dbReference>
<accession>A0A212KC71</accession>
<dbReference type="InterPro" id="IPR029062">
    <property type="entry name" value="Class_I_gatase-like"/>
</dbReference>
<evidence type="ECO:0000256" key="1">
    <source>
        <dbReference type="ARBA" id="ARBA00023016"/>
    </source>
</evidence>
<organism evidence="5">
    <name type="scientific">uncultured Desulfovibrio sp</name>
    <dbReference type="NCBI Taxonomy" id="167968"/>
    <lineage>
        <taxon>Bacteria</taxon>
        <taxon>Pseudomonadati</taxon>
        <taxon>Thermodesulfobacteriota</taxon>
        <taxon>Desulfovibrionia</taxon>
        <taxon>Desulfovibrionales</taxon>
        <taxon>Desulfovibrionaceae</taxon>
        <taxon>Desulfovibrio</taxon>
        <taxon>environmental samples</taxon>
    </lineage>
</organism>